<keyword evidence="2" id="KW-0805">Transcription regulation</keyword>
<feature type="domain" description="HTH lysR-type" evidence="5">
    <location>
        <begin position="1"/>
        <end position="58"/>
    </location>
</feature>
<dbReference type="InterPro" id="IPR036388">
    <property type="entry name" value="WH-like_DNA-bd_sf"/>
</dbReference>
<organism evidence="6 7">
    <name type="scientific">Paenibacillus eucommiae</name>
    <dbReference type="NCBI Taxonomy" id="1355755"/>
    <lineage>
        <taxon>Bacteria</taxon>
        <taxon>Bacillati</taxon>
        <taxon>Bacillota</taxon>
        <taxon>Bacilli</taxon>
        <taxon>Bacillales</taxon>
        <taxon>Paenibacillaceae</taxon>
        <taxon>Paenibacillus</taxon>
    </lineage>
</organism>
<keyword evidence="7" id="KW-1185">Reference proteome</keyword>
<reference evidence="6 7" key="1">
    <citation type="submission" date="2021-03" db="EMBL/GenBank/DDBJ databases">
        <title>Genomic Encyclopedia of Type Strains, Phase IV (KMG-IV): sequencing the most valuable type-strain genomes for metagenomic binning, comparative biology and taxonomic classification.</title>
        <authorList>
            <person name="Goeker M."/>
        </authorList>
    </citation>
    <scope>NUCLEOTIDE SEQUENCE [LARGE SCALE GENOMIC DNA]</scope>
    <source>
        <strain evidence="6 7">DSM 26048</strain>
    </source>
</reference>
<dbReference type="Gene3D" id="3.40.190.10">
    <property type="entry name" value="Periplasmic binding protein-like II"/>
    <property type="match status" value="2"/>
</dbReference>
<evidence type="ECO:0000256" key="4">
    <source>
        <dbReference type="ARBA" id="ARBA00023163"/>
    </source>
</evidence>
<dbReference type="InterPro" id="IPR036390">
    <property type="entry name" value="WH_DNA-bd_sf"/>
</dbReference>
<comment type="similarity">
    <text evidence="1">Belongs to the LysR transcriptional regulatory family.</text>
</comment>
<keyword evidence="4" id="KW-0804">Transcription</keyword>
<dbReference type="RefSeq" id="WP_209968261.1">
    <property type="nucleotide sequence ID" value="NZ_JAGGLB010000001.1"/>
</dbReference>
<evidence type="ECO:0000313" key="6">
    <source>
        <dbReference type="EMBL" id="MBP1988413.1"/>
    </source>
</evidence>
<keyword evidence="3 6" id="KW-0238">DNA-binding</keyword>
<accession>A0ABS4ILH0</accession>
<dbReference type="PANTHER" id="PTHR30346:SF0">
    <property type="entry name" value="HCA OPERON TRANSCRIPTIONAL ACTIVATOR HCAR"/>
    <property type="match status" value="1"/>
</dbReference>
<dbReference type="PROSITE" id="PS50931">
    <property type="entry name" value="HTH_LYSR"/>
    <property type="match status" value="1"/>
</dbReference>
<dbReference type="InterPro" id="IPR000847">
    <property type="entry name" value="LysR_HTH_N"/>
</dbReference>
<dbReference type="InterPro" id="IPR005119">
    <property type="entry name" value="LysR_subst-bd"/>
</dbReference>
<proteinExistence type="inferred from homology"/>
<evidence type="ECO:0000256" key="3">
    <source>
        <dbReference type="ARBA" id="ARBA00023125"/>
    </source>
</evidence>
<dbReference type="GO" id="GO:0003677">
    <property type="term" value="F:DNA binding"/>
    <property type="evidence" value="ECO:0007669"/>
    <property type="project" value="UniProtKB-KW"/>
</dbReference>
<dbReference type="PANTHER" id="PTHR30346">
    <property type="entry name" value="TRANSCRIPTIONAL DUAL REGULATOR HCAR-RELATED"/>
    <property type="match status" value="1"/>
</dbReference>
<comment type="caution">
    <text evidence="6">The sequence shown here is derived from an EMBL/GenBank/DDBJ whole genome shotgun (WGS) entry which is preliminary data.</text>
</comment>
<evidence type="ECO:0000256" key="2">
    <source>
        <dbReference type="ARBA" id="ARBA00023015"/>
    </source>
</evidence>
<dbReference type="SUPFAM" id="SSF53850">
    <property type="entry name" value="Periplasmic binding protein-like II"/>
    <property type="match status" value="1"/>
</dbReference>
<evidence type="ECO:0000256" key="1">
    <source>
        <dbReference type="ARBA" id="ARBA00009437"/>
    </source>
</evidence>
<name>A0ABS4ILH0_9BACL</name>
<gene>
    <name evidence="6" type="ORF">J2Z66_000008</name>
</gene>
<dbReference type="Pfam" id="PF00126">
    <property type="entry name" value="HTH_1"/>
    <property type="match status" value="1"/>
</dbReference>
<dbReference type="Pfam" id="PF03466">
    <property type="entry name" value="LysR_substrate"/>
    <property type="match status" value="1"/>
</dbReference>
<dbReference type="EMBL" id="JAGGLB010000001">
    <property type="protein sequence ID" value="MBP1988413.1"/>
    <property type="molecule type" value="Genomic_DNA"/>
</dbReference>
<dbReference type="PRINTS" id="PR00039">
    <property type="entry name" value="HTHLYSR"/>
</dbReference>
<dbReference type="Gene3D" id="1.10.10.10">
    <property type="entry name" value="Winged helix-like DNA-binding domain superfamily/Winged helix DNA-binding domain"/>
    <property type="match status" value="1"/>
</dbReference>
<protein>
    <submittedName>
        <fullName evidence="6">DNA-binding transcriptional LysR family regulator</fullName>
    </submittedName>
</protein>
<evidence type="ECO:0000313" key="7">
    <source>
        <dbReference type="Proteomes" id="UP001519287"/>
    </source>
</evidence>
<dbReference type="CDD" id="cd05466">
    <property type="entry name" value="PBP2_LTTR_substrate"/>
    <property type="match status" value="1"/>
</dbReference>
<dbReference type="SUPFAM" id="SSF46785">
    <property type="entry name" value="Winged helix' DNA-binding domain"/>
    <property type="match status" value="1"/>
</dbReference>
<sequence length="300" mass="34351">MKLQQLKYAVEIANKGSFSEAARSLFISQPSLSNAIRELEAEIHISIFNRTNQGISLSTEGAEFLGYARQMMQQYQLLEEKYINYKPSKQHFSVSTQHYTFAANAFVDLIKEHGAEEYEFTIRETKTYDIINDVKSLRSEIGVLYMNEFNSKIILKLLKKSDLVFSKLFTAKPHIFISINNPLAQRKSVRIEDLEEFPYLSFEQGEYNSFYFSEEILSTLEHKKSVKVSDRAAIVNLLIGLNGYTISTGIISEELHGNDFIAIPLEVDEEIHIGTITHKNVNLSRLGEQYLGKLQRVTKS</sequence>
<evidence type="ECO:0000259" key="5">
    <source>
        <dbReference type="PROSITE" id="PS50931"/>
    </source>
</evidence>
<dbReference type="Proteomes" id="UP001519287">
    <property type="component" value="Unassembled WGS sequence"/>
</dbReference>